<keyword evidence="4" id="KW-0862">Zinc</keyword>
<dbReference type="EMBL" id="WAAT01000040">
    <property type="protein sequence ID" value="KAB1068165.1"/>
    <property type="molecule type" value="Genomic_DNA"/>
</dbReference>
<dbReference type="InterPro" id="IPR010252">
    <property type="entry name" value="HutF"/>
</dbReference>
<dbReference type="AlphaFoldDB" id="A0A6N6MJ05"/>
<protein>
    <submittedName>
        <fullName evidence="6">Formimidoylglutamate deiminase</fullName>
        <ecNumber evidence="6">3.5.3.13</ecNumber>
    </submittedName>
</protein>
<dbReference type="PANTHER" id="PTHR11271:SF48">
    <property type="entry name" value="AMIDOHYDROLASE-RELATED DOMAIN-CONTAINING PROTEIN"/>
    <property type="match status" value="1"/>
</dbReference>
<dbReference type="InterPro" id="IPR032466">
    <property type="entry name" value="Metal_Hydrolase"/>
</dbReference>
<dbReference type="GO" id="GO:0050416">
    <property type="term" value="F:formimidoylglutamate deiminase activity"/>
    <property type="evidence" value="ECO:0007669"/>
    <property type="project" value="UniProtKB-EC"/>
</dbReference>
<proteinExistence type="predicted"/>
<dbReference type="GO" id="GO:0046872">
    <property type="term" value="F:metal ion binding"/>
    <property type="evidence" value="ECO:0007669"/>
    <property type="project" value="UniProtKB-KW"/>
</dbReference>
<keyword evidence="3 6" id="KW-0378">Hydrolase</keyword>
<name>A0A6N6MJ05_9FLAO</name>
<dbReference type="PANTHER" id="PTHR11271">
    <property type="entry name" value="GUANINE DEAMINASE"/>
    <property type="match status" value="1"/>
</dbReference>
<evidence type="ECO:0000313" key="6">
    <source>
        <dbReference type="EMBL" id="KAB1068165.1"/>
    </source>
</evidence>
<evidence type="ECO:0000256" key="1">
    <source>
        <dbReference type="ARBA" id="ARBA00001947"/>
    </source>
</evidence>
<dbReference type="InterPro" id="IPR051607">
    <property type="entry name" value="Metallo-dep_hydrolases"/>
</dbReference>
<comment type="cofactor">
    <cofactor evidence="1">
        <name>Zn(2+)</name>
        <dbReference type="ChEBI" id="CHEBI:29105"/>
    </cofactor>
</comment>
<dbReference type="InterPro" id="IPR011059">
    <property type="entry name" value="Metal-dep_hydrolase_composite"/>
</dbReference>
<sequence length="458" mass="52085">MKSFLFKGLLTRHGWEENTKITIDNDGIITAIHHDSQNDNSEFINGFAIPGFQNAHSHSFQYAMAGLAERHEGTGVPDDFWSWRDAMYKLALSVNPDQFETIATMLYAEMARHGYTQVAEFHYVHHDKNGKKYNDLAEMGNRLVSAAKKVGIKITLVPIFYQKGGFGENPTKAQRRFISSTFDEYQKLYDASEQATKNYHGANIATGIHSMRGVEPELIKRIATDFPQNVPFHIHIAEQLKEIEDSKTYLNKRPVEWMLDNIEMTERFHLVHATHLNDREIKGIAKSGANVVLCPSTEGNLGDGIFPLKEFQEYGGHWSIGTDSHISLNPLEELRILDYGQRLTSHKRNIFYNPKQVDSGLFSIDMTLKSGRKAMNNYNTNYFRIGAPLDAVVYDAESPLLACTSLKNIASTLIYSSDVSMQLGTLVDGKWITKKEGYFLKKEVQRDFINTMKNLELR</sequence>
<dbReference type="NCBIfam" id="TIGR02022">
    <property type="entry name" value="hutF"/>
    <property type="match status" value="1"/>
</dbReference>
<evidence type="ECO:0000313" key="7">
    <source>
        <dbReference type="Proteomes" id="UP000441333"/>
    </source>
</evidence>
<gene>
    <name evidence="6" type="primary">hutF</name>
    <name evidence="6" type="ORF">F6U93_07655</name>
</gene>
<reference evidence="6 7" key="1">
    <citation type="submission" date="2019-09" db="EMBL/GenBank/DDBJ databases">
        <authorList>
            <person name="Cao W.R."/>
        </authorList>
    </citation>
    <scope>NUCLEOTIDE SEQUENCE [LARGE SCALE GENOMIC DNA]</scope>
    <source>
        <strain evidence="6 7">B1N29</strain>
    </source>
</reference>
<organism evidence="6 7">
    <name type="scientific">Pseudotamlana haliotis</name>
    <dbReference type="NCBI Taxonomy" id="2614804"/>
    <lineage>
        <taxon>Bacteria</taxon>
        <taxon>Pseudomonadati</taxon>
        <taxon>Bacteroidota</taxon>
        <taxon>Flavobacteriia</taxon>
        <taxon>Flavobacteriales</taxon>
        <taxon>Flavobacteriaceae</taxon>
        <taxon>Pseudotamlana</taxon>
    </lineage>
</organism>
<dbReference type="Gene3D" id="3.20.20.140">
    <property type="entry name" value="Metal-dependent hydrolases"/>
    <property type="match status" value="1"/>
</dbReference>
<evidence type="ECO:0000259" key="5">
    <source>
        <dbReference type="Pfam" id="PF01979"/>
    </source>
</evidence>
<dbReference type="InterPro" id="IPR006680">
    <property type="entry name" value="Amidohydro-rel"/>
</dbReference>
<comment type="caution">
    <text evidence="6">The sequence shown here is derived from an EMBL/GenBank/DDBJ whole genome shotgun (WGS) entry which is preliminary data.</text>
</comment>
<dbReference type="RefSeq" id="WP_150938472.1">
    <property type="nucleotide sequence ID" value="NZ_WAAT01000040.1"/>
</dbReference>
<keyword evidence="7" id="KW-1185">Reference proteome</keyword>
<dbReference type="EC" id="3.5.3.13" evidence="6"/>
<dbReference type="GO" id="GO:0005829">
    <property type="term" value="C:cytosol"/>
    <property type="evidence" value="ECO:0007669"/>
    <property type="project" value="TreeGrafter"/>
</dbReference>
<keyword evidence="2" id="KW-0479">Metal-binding</keyword>
<evidence type="ECO:0000256" key="2">
    <source>
        <dbReference type="ARBA" id="ARBA00022723"/>
    </source>
</evidence>
<dbReference type="Pfam" id="PF01979">
    <property type="entry name" value="Amidohydro_1"/>
    <property type="match status" value="1"/>
</dbReference>
<dbReference type="Proteomes" id="UP000441333">
    <property type="component" value="Unassembled WGS sequence"/>
</dbReference>
<feature type="domain" description="Amidohydrolase-related" evidence="5">
    <location>
        <begin position="48"/>
        <end position="337"/>
    </location>
</feature>
<dbReference type="Gene3D" id="2.30.40.10">
    <property type="entry name" value="Urease, subunit C, domain 1"/>
    <property type="match status" value="1"/>
</dbReference>
<evidence type="ECO:0000256" key="3">
    <source>
        <dbReference type="ARBA" id="ARBA00022801"/>
    </source>
</evidence>
<accession>A0A6N6MJ05</accession>
<dbReference type="GO" id="GO:0019239">
    <property type="term" value="F:deaminase activity"/>
    <property type="evidence" value="ECO:0007669"/>
    <property type="project" value="TreeGrafter"/>
</dbReference>
<evidence type="ECO:0000256" key="4">
    <source>
        <dbReference type="ARBA" id="ARBA00022833"/>
    </source>
</evidence>
<dbReference type="SUPFAM" id="SSF51556">
    <property type="entry name" value="Metallo-dependent hydrolases"/>
    <property type="match status" value="1"/>
</dbReference>